<evidence type="ECO:0000259" key="3">
    <source>
        <dbReference type="Pfam" id="PF03061"/>
    </source>
</evidence>
<dbReference type="CDD" id="cd00586">
    <property type="entry name" value="4HBT"/>
    <property type="match status" value="1"/>
</dbReference>
<keyword evidence="2" id="KW-0378">Hydrolase</keyword>
<dbReference type="InterPro" id="IPR029069">
    <property type="entry name" value="HotDog_dom_sf"/>
</dbReference>
<name>A0ABT3H4E3_9RHOB</name>
<keyword evidence="5" id="KW-1185">Reference proteome</keyword>
<evidence type="ECO:0000313" key="5">
    <source>
        <dbReference type="Proteomes" id="UP001208938"/>
    </source>
</evidence>
<dbReference type="PIRSF" id="PIRSF003230">
    <property type="entry name" value="YbgC"/>
    <property type="match status" value="1"/>
</dbReference>
<dbReference type="NCBIfam" id="TIGR02799">
    <property type="entry name" value="thio_ybgC"/>
    <property type="match status" value="1"/>
</dbReference>
<dbReference type="PANTHER" id="PTHR31793">
    <property type="entry name" value="4-HYDROXYBENZOYL-COA THIOESTERASE FAMILY MEMBER"/>
    <property type="match status" value="1"/>
</dbReference>
<organism evidence="4 5">
    <name type="scientific">Pararhodobacter zhoushanensis</name>
    <dbReference type="NCBI Taxonomy" id="2479545"/>
    <lineage>
        <taxon>Bacteria</taxon>
        <taxon>Pseudomonadati</taxon>
        <taxon>Pseudomonadota</taxon>
        <taxon>Alphaproteobacteria</taxon>
        <taxon>Rhodobacterales</taxon>
        <taxon>Paracoccaceae</taxon>
        <taxon>Pararhodobacter</taxon>
    </lineage>
</organism>
<protein>
    <submittedName>
        <fullName evidence="4">Tol-pal system-associated acyl-CoA thioesterase</fullName>
    </submittedName>
</protein>
<sequence length="129" mass="14373">MHSFPVTIYYDETDLGGIVYHANYLRFIDRARTDWVGGLGIDQNAMRAAGTIFVVHRIEADFRAPARLDDRLVITTRPLSVSSARLVLDQQVLLGDCCLFQAKVTIVCITTDGKPRRLPPALRTIGENA</sequence>
<evidence type="ECO:0000256" key="1">
    <source>
        <dbReference type="ARBA" id="ARBA00005953"/>
    </source>
</evidence>
<dbReference type="InterPro" id="IPR014166">
    <property type="entry name" value="Tol-Pal_acyl-CoA_thioesterase"/>
</dbReference>
<dbReference type="Gene3D" id="3.10.129.10">
    <property type="entry name" value="Hotdog Thioesterase"/>
    <property type="match status" value="1"/>
</dbReference>
<feature type="domain" description="Thioesterase" evidence="3">
    <location>
        <begin position="16"/>
        <end position="93"/>
    </location>
</feature>
<proteinExistence type="inferred from homology"/>
<comment type="caution">
    <text evidence="4">The sequence shown here is derived from an EMBL/GenBank/DDBJ whole genome shotgun (WGS) entry which is preliminary data.</text>
</comment>
<dbReference type="RefSeq" id="WP_264507446.1">
    <property type="nucleotide sequence ID" value="NZ_JAPDFL010000001.1"/>
</dbReference>
<dbReference type="PANTHER" id="PTHR31793:SF37">
    <property type="entry name" value="ACYL-COA THIOESTER HYDROLASE YBGC"/>
    <property type="match status" value="1"/>
</dbReference>
<dbReference type="InterPro" id="IPR006684">
    <property type="entry name" value="YbgC/YbaW"/>
</dbReference>
<accession>A0ABT3H4E3</accession>
<dbReference type="EMBL" id="JAPDFL010000001">
    <property type="protein sequence ID" value="MCW1934671.1"/>
    <property type="molecule type" value="Genomic_DNA"/>
</dbReference>
<dbReference type="InterPro" id="IPR006683">
    <property type="entry name" value="Thioestr_dom"/>
</dbReference>
<dbReference type="SUPFAM" id="SSF54637">
    <property type="entry name" value="Thioesterase/thiol ester dehydrase-isomerase"/>
    <property type="match status" value="1"/>
</dbReference>
<comment type="similarity">
    <text evidence="1">Belongs to the 4-hydroxybenzoyl-CoA thioesterase family.</text>
</comment>
<evidence type="ECO:0000313" key="4">
    <source>
        <dbReference type="EMBL" id="MCW1934671.1"/>
    </source>
</evidence>
<reference evidence="4 5" key="1">
    <citation type="submission" date="2022-10" db="EMBL/GenBank/DDBJ databases">
        <title>Pararhodobacter sp. nov., isolated from marine algae.</title>
        <authorList>
            <person name="Choi B.J."/>
            <person name="Kim J.M."/>
            <person name="Lee J.K."/>
            <person name="Choi D.G."/>
            <person name="Jeon C.O."/>
        </authorList>
    </citation>
    <scope>NUCLEOTIDE SEQUENCE [LARGE SCALE GENOMIC DNA]</scope>
    <source>
        <strain evidence="4 5">ZQ420</strain>
    </source>
</reference>
<gene>
    <name evidence="4" type="primary">ybgC</name>
    <name evidence="4" type="ORF">OKW52_21050</name>
</gene>
<evidence type="ECO:0000256" key="2">
    <source>
        <dbReference type="ARBA" id="ARBA00022801"/>
    </source>
</evidence>
<dbReference type="Pfam" id="PF03061">
    <property type="entry name" value="4HBT"/>
    <property type="match status" value="1"/>
</dbReference>
<dbReference type="NCBIfam" id="TIGR00051">
    <property type="entry name" value="YbgC/FadM family acyl-CoA thioesterase"/>
    <property type="match status" value="1"/>
</dbReference>
<dbReference type="InterPro" id="IPR050563">
    <property type="entry name" value="4-hydroxybenzoyl-CoA_TE"/>
</dbReference>
<dbReference type="Proteomes" id="UP001208938">
    <property type="component" value="Unassembled WGS sequence"/>
</dbReference>